<dbReference type="AlphaFoldDB" id="A0A3S3S0H0"/>
<accession>A0A3S3S0H0</accession>
<dbReference type="InterPro" id="IPR027395">
    <property type="entry name" value="WH_DNA-bd_dom"/>
</dbReference>
<reference evidence="3 4" key="1">
    <citation type="submission" date="2018-12" db="EMBL/GenBank/DDBJ databases">
        <title>The complete genome of the methanogenic archaea of the candidate phylum Verstraetearchaeota, obtained from the metagenome of underground thermal water.</title>
        <authorList>
            <person name="Kadnikov V.V."/>
            <person name="Mardanov A.V."/>
            <person name="Beletsky A.V."/>
            <person name="Karnachuk O.V."/>
            <person name="Ravin N.V."/>
        </authorList>
    </citation>
    <scope>NUCLEOTIDE SEQUENCE [LARGE SCALE GENOMIC DNA]</scope>
    <source>
        <strain evidence="3">Ch88</strain>
    </source>
</reference>
<dbReference type="InterPro" id="IPR036390">
    <property type="entry name" value="WH_DNA-bd_sf"/>
</dbReference>
<feature type="region of interest" description="Disordered" evidence="1">
    <location>
        <begin position="142"/>
        <end position="165"/>
    </location>
</feature>
<dbReference type="PROSITE" id="PS51118">
    <property type="entry name" value="HTH_HXLR"/>
    <property type="match status" value="1"/>
</dbReference>
<feature type="domain" description="HTH hxlR-type" evidence="2">
    <location>
        <begin position="165"/>
        <end position="259"/>
    </location>
</feature>
<organism evidence="3 4">
    <name type="scientific">Methanosuratincola subterraneus</name>
    <dbReference type="NCBI Taxonomy" id="2593994"/>
    <lineage>
        <taxon>Archaea</taxon>
        <taxon>Thermoproteota</taxon>
        <taxon>Methanosuratincolia</taxon>
        <taxon>Candidatus Methanomethylicales</taxon>
        <taxon>Candidatus Methanomethylicaceae</taxon>
        <taxon>Candidatus Methanosuratincola (ex Vanwonterghem et al. 2016)</taxon>
    </lineage>
</organism>
<dbReference type="SUPFAM" id="SSF46785">
    <property type="entry name" value="Winged helix' DNA-binding domain"/>
    <property type="match status" value="1"/>
</dbReference>
<gene>
    <name evidence="3" type="ORF">Metus_0516</name>
</gene>
<name>A0A3S3S0H0_METS7</name>
<comment type="caution">
    <text evidence="3">The sequence shown here is derived from an EMBL/GenBank/DDBJ whole genome shotgun (WGS) entry which is preliminary data.</text>
</comment>
<dbReference type="EMBL" id="RXGA01000002">
    <property type="protein sequence ID" value="RWX73737.1"/>
    <property type="molecule type" value="Genomic_DNA"/>
</dbReference>
<evidence type="ECO:0000313" key="4">
    <source>
        <dbReference type="Proteomes" id="UP000288215"/>
    </source>
</evidence>
<feature type="region of interest" description="Disordered" evidence="1">
    <location>
        <begin position="254"/>
        <end position="293"/>
    </location>
</feature>
<dbReference type="Pfam" id="PF13601">
    <property type="entry name" value="HTH_34"/>
    <property type="match status" value="1"/>
</dbReference>
<dbReference type="SMART" id="SM00418">
    <property type="entry name" value="HTH_ARSR"/>
    <property type="match status" value="1"/>
</dbReference>
<dbReference type="CDD" id="cd00090">
    <property type="entry name" value="HTH_ARSR"/>
    <property type="match status" value="1"/>
</dbReference>
<dbReference type="InterPro" id="IPR002577">
    <property type="entry name" value="HTH_HxlR"/>
</dbReference>
<sequence length="293" mass="32423">METKLLEEIEGLRNEIRALGRDFGKIRYEDLRRAFCDEVRALVGIETQGLLNPEMNGIGRTSECEIKEHCFDKVRETIEGGLRRFARGDTTGALLLLSQLEVLIESSERPCLDAACTERVLSLTKEVKILITVFDTTLGSNCSRDSSDQPNNAITGKTKTNGSPEPIEIENALMPLSNRWRIILLRLLSQGSMKFTEMSRTLGLRTGHLQFHLRALAKEGYLAVDRVNKNYTITERGRAALSWAEAFASMLSNGAPSASNLSKAPAEAPTASETNRSPSAIQKDASTDHRPED</sequence>
<evidence type="ECO:0000313" key="3">
    <source>
        <dbReference type="EMBL" id="RWX73737.1"/>
    </source>
</evidence>
<dbReference type="InterPro" id="IPR011991">
    <property type="entry name" value="ArsR-like_HTH"/>
</dbReference>
<dbReference type="Gene3D" id="1.10.10.10">
    <property type="entry name" value="Winged helix-like DNA-binding domain superfamily/Winged helix DNA-binding domain"/>
    <property type="match status" value="1"/>
</dbReference>
<evidence type="ECO:0000256" key="1">
    <source>
        <dbReference type="SAM" id="MobiDB-lite"/>
    </source>
</evidence>
<evidence type="ECO:0000259" key="2">
    <source>
        <dbReference type="PROSITE" id="PS51118"/>
    </source>
</evidence>
<dbReference type="InterPro" id="IPR036388">
    <property type="entry name" value="WH-like_DNA-bd_sf"/>
</dbReference>
<feature type="compositionally biased region" description="Polar residues" evidence="1">
    <location>
        <begin position="142"/>
        <end position="163"/>
    </location>
</feature>
<protein>
    <recommendedName>
        <fullName evidence="2">HTH hxlR-type domain-containing protein</fullName>
    </recommendedName>
</protein>
<feature type="compositionally biased region" description="Polar residues" evidence="1">
    <location>
        <begin position="271"/>
        <end position="280"/>
    </location>
</feature>
<proteinExistence type="predicted"/>
<dbReference type="GO" id="GO:0003700">
    <property type="term" value="F:DNA-binding transcription factor activity"/>
    <property type="evidence" value="ECO:0007669"/>
    <property type="project" value="InterPro"/>
</dbReference>
<dbReference type="InterPro" id="IPR001845">
    <property type="entry name" value="HTH_ArsR_DNA-bd_dom"/>
</dbReference>
<dbReference type="Proteomes" id="UP000288215">
    <property type="component" value="Unassembled WGS sequence"/>
</dbReference>